<dbReference type="EMBL" id="JAEDAO010000001">
    <property type="protein sequence ID" value="MBK0391072.1"/>
    <property type="molecule type" value="Genomic_DNA"/>
</dbReference>
<evidence type="ECO:0000313" key="1">
    <source>
        <dbReference type="EMBL" id="MBK0391072.1"/>
    </source>
</evidence>
<evidence type="ECO:0008006" key="3">
    <source>
        <dbReference type="Google" id="ProtNLM"/>
    </source>
</evidence>
<dbReference type="RefSeq" id="WP_200785920.1">
    <property type="nucleotide sequence ID" value="NZ_JAEDAO010000001.1"/>
</dbReference>
<dbReference type="InterPro" id="IPR036291">
    <property type="entry name" value="NAD(P)-bd_dom_sf"/>
</dbReference>
<organism evidence="1 2">
    <name type="scientific">Ramlibacter algicola</name>
    <dbReference type="NCBI Taxonomy" id="2795217"/>
    <lineage>
        <taxon>Bacteria</taxon>
        <taxon>Pseudomonadati</taxon>
        <taxon>Pseudomonadota</taxon>
        <taxon>Betaproteobacteria</taxon>
        <taxon>Burkholderiales</taxon>
        <taxon>Comamonadaceae</taxon>
        <taxon>Ramlibacter</taxon>
    </lineage>
</organism>
<gene>
    <name evidence="1" type="ORF">I8E28_00585</name>
</gene>
<keyword evidence="2" id="KW-1185">Reference proteome</keyword>
<evidence type="ECO:0000313" key="2">
    <source>
        <dbReference type="Proteomes" id="UP000617041"/>
    </source>
</evidence>
<sequence>MRDGPIQALHAAARGPRDERPARPRLLVAGATGVLGTEVLRRLVGLQHYATTQVLAREPITTGVRAVGATLVPSDDPDAWPAGSADVGVVLFEPPRLFYERERALWTPAPQQLPALARWMRRSGVTTLAIVLPHAQGRLPESLKRGLASLDEHAVAACGFDRLLIVRSAQKPKSDGVPGLLPGLARWMLSITRFMVPDREQPVRSPRIAEFVSHALQLAPAGIHVAASEFVWSAAQGDVRDAVRKWLQAGSG</sequence>
<reference evidence="1" key="1">
    <citation type="submission" date="2020-12" db="EMBL/GenBank/DDBJ databases">
        <title>Ramlibacter sp. nov., isolated from a freshwater alga, Cryptomonas.</title>
        <authorList>
            <person name="Kim H.M."/>
            <person name="Jeon C.O."/>
        </authorList>
    </citation>
    <scope>NUCLEOTIDE SEQUENCE</scope>
    <source>
        <strain evidence="1">CrO1</strain>
    </source>
</reference>
<dbReference type="AlphaFoldDB" id="A0A934UQ13"/>
<dbReference type="SUPFAM" id="SSF51735">
    <property type="entry name" value="NAD(P)-binding Rossmann-fold domains"/>
    <property type="match status" value="1"/>
</dbReference>
<accession>A0A934UQ13</accession>
<comment type="caution">
    <text evidence="1">The sequence shown here is derived from an EMBL/GenBank/DDBJ whole genome shotgun (WGS) entry which is preliminary data.</text>
</comment>
<protein>
    <recommendedName>
        <fullName evidence="3">NAD(P)-binding domain-containing protein</fullName>
    </recommendedName>
</protein>
<proteinExistence type="predicted"/>
<dbReference type="Proteomes" id="UP000617041">
    <property type="component" value="Unassembled WGS sequence"/>
</dbReference>
<name>A0A934UQ13_9BURK</name>
<dbReference type="Gene3D" id="3.40.50.720">
    <property type="entry name" value="NAD(P)-binding Rossmann-like Domain"/>
    <property type="match status" value="1"/>
</dbReference>